<dbReference type="Pfam" id="PF02137">
    <property type="entry name" value="A_deamin"/>
    <property type="match status" value="1"/>
</dbReference>
<dbReference type="GO" id="GO:0043829">
    <property type="term" value="F:tRNA-specific adenosine-37 deaminase activity"/>
    <property type="evidence" value="ECO:0007669"/>
    <property type="project" value="TreeGrafter"/>
</dbReference>
<dbReference type="OrthoDB" id="10268011at2759"/>
<dbReference type="InterPro" id="IPR042935">
    <property type="entry name" value="Tad1"/>
</dbReference>
<dbReference type="AlphaFoldDB" id="A0A3A2ZE69"/>
<dbReference type="EMBL" id="MVGC01000803">
    <property type="protein sequence ID" value="RJE17624.1"/>
    <property type="molecule type" value="Genomic_DNA"/>
</dbReference>
<evidence type="ECO:0000259" key="1">
    <source>
        <dbReference type="PROSITE" id="PS50141"/>
    </source>
</evidence>
<sequence>MRTFNYWLLSECHSVLSQERHFSASADATKNHEFSTFIRRRHTPNISNEMGDIHTKSELPPFELNPDISIYLYSTSAPCGDASMELCMAAQEDSTPWEIPSASEPGTELLDGRAHFSRLGVVRRKPARMDADPTRSKSCSDKLALRQVSSLLSYQTSLLVAPTANAYLAGLVLPEGEISRVGCERSFGELGRMKALNGVVWPREAGEGYGYRFRPFKVLSIPDSQFNELWAFGKDPITARTIESPSSGPAKKSKPSNVSAIWVRASSGAESVPVDNGTKILPSLRGSRTGLYETIINGVRQGSRASSPGPRGASALSRAKLWGLVRDVLLLPMVGLAVGKDNTVEGGNESPVGSGCLAAYEEGDGGFRKRILEASTYGELKKALIGVEGWIGARNDAIQDAKKVLKGWIPNSGDEGWGLNVLIDPKKRKRDEPQG</sequence>
<dbReference type="InterPro" id="IPR002466">
    <property type="entry name" value="A_deamin"/>
</dbReference>
<dbReference type="PROSITE" id="PS50141">
    <property type="entry name" value="A_DEAMIN_EDITASE"/>
    <property type="match status" value="1"/>
</dbReference>
<evidence type="ECO:0000313" key="2">
    <source>
        <dbReference type="EMBL" id="RJE17624.1"/>
    </source>
</evidence>
<protein>
    <submittedName>
        <fullName evidence="2">tRNA-specific adenosine deaminase</fullName>
    </submittedName>
</protein>
<dbReference type="GO" id="GO:0003723">
    <property type="term" value="F:RNA binding"/>
    <property type="evidence" value="ECO:0007669"/>
    <property type="project" value="InterPro"/>
</dbReference>
<dbReference type="STRING" id="2070753.A0A3A2ZE69"/>
<dbReference type="PANTHER" id="PTHR47803">
    <property type="entry name" value="TRNA-SPECIFIC ADENOSINE DEAMINASE 1"/>
    <property type="match status" value="1"/>
</dbReference>
<proteinExistence type="predicted"/>
<accession>A0A3A2ZE69</accession>
<comment type="caution">
    <text evidence="2">The sequence shown here is derived from an EMBL/GenBank/DDBJ whole genome shotgun (WGS) entry which is preliminary data.</text>
</comment>
<dbReference type="GO" id="GO:0002100">
    <property type="term" value="P:tRNA wobble adenosine to inosine editing"/>
    <property type="evidence" value="ECO:0007669"/>
    <property type="project" value="InterPro"/>
</dbReference>
<evidence type="ECO:0000313" key="3">
    <source>
        <dbReference type="Proteomes" id="UP000266188"/>
    </source>
</evidence>
<name>A0A3A2ZE69_9EURO</name>
<gene>
    <name evidence="2" type="ORF">PHISCL_10041</name>
</gene>
<organism evidence="2 3">
    <name type="scientific">Aspergillus sclerotialis</name>
    <dbReference type="NCBI Taxonomy" id="2070753"/>
    <lineage>
        <taxon>Eukaryota</taxon>
        <taxon>Fungi</taxon>
        <taxon>Dikarya</taxon>
        <taxon>Ascomycota</taxon>
        <taxon>Pezizomycotina</taxon>
        <taxon>Eurotiomycetes</taxon>
        <taxon>Eurotiomycetidae</taxon>
        <taxon>Eurotiales</taxon>
        <taxon>Aspergillaceae</taxon>
        <taxon>Aspergillus</taxon>
        <taxon>Aspergillus subgen. Polypaecilum</taxon>
    </lineage>
</organism>
<dbReference type="SMART" id="SM00552">
    <property type="entry name" value="ADEAMc"/>
    <property type="match status" value="1"/>
</dbReference>
<reference evidence="3" key="1">
    <citation type="submission" date="2017-02" db="EMBL/GenBank/DDBJ databases">
        <authorList>
            <person name="Tafer H."/>
            <person name="Lopandic K."/>
        </authorList>
    </citation>
    <scope>NUCLEOTIDE SEQUENCE [LARGE SCALE GENOMIC DNA]</scope>
    <source>
        <strain evidence="3">CBS 366.77</strain>
    </source>
</reference>
<dbReference type="PANTHER" id="PTHR47803:SF1">
    <property type="entry name" value="TRNA-SPECIFIC ADENOSINE DEAMINASE 1"/>
    <property type="match status" value="1"/>
</dbReference>
<dbReference type="Proteomes" id="UP000266188">
    <property type="component" value="Unassembled WGS sequence"/>
</dbReference>
<feature type="domain" description="A to I editase" evidence="1">
    <location>
        <begin position="8"/>
        <end position="288"/>
    </location>
</feature>
<keyword evidence="3" id="KW-1185">Reference proteome</keyword>